<sequence length="40" mass="4248">MHPSDNAIFEAYMALEKAYLGKNQADILAAGILEPAPADS</sequence>
<comment type="caution">
    <text evidence="1">The sequence shown here is derived from an EMBL/GenBank/DDBJ whole genome shotgun (WGS) entry which is preliminary data.</text>
</comment>
<evidence type="ECO:0000313" key="1">
    <source>
        <dbReference type="EMBL" id="MFC5421611.1"/>
    </source>
</evidence>
<proteinExistence type="predicted"/>
<keyword evidence="2" id="KW-1185">Reference proteome</keyword>
<organism evidence="1 2">
    <name type="scientific">Bosea eneae</name>
    <dbReference type="NCBI Taxonomy" id="151454"/>
    <lineage>
        <taxon>Bacteria</taxon>
        <taxon>Pseudomonadati</taxon>
        <taxon>Pseudomonadota</taxon>
        <taxon>Alphaproteobacteria</taxon>
        <taxon>Hyphomicrobiales</taxon>
        <taxon>Boseaceae</taxon>
        <taxon>Bosea</taxon>
    </lineage>
</organism>
<protein>
    <submittedName>
        <fullName evidence="1">Uncharacterized protein</fullName>
    </submittedName>
</protein>
<evidence type="ECO:0000313" key="2">
    <source>
        <dbReference type="Proteomes" id="UP001596053"/>
    </source>
</evidence>
<reference evidence="2" key="1">
    <citation type="journal article" date="2019" name="Int. J. Syst. Evol. Microbiol.">
        <title>The Global Catalogue of Microorganisms (GCM) 10K type strain sequencing project: providing services to taxonomists for standard genome sequencing and annotation.</title>
        <authorList>
            <consortium name="The Broad Institute Genomics Platform"/>
            <consortium name="The Broad Institute Genome Sequencing Center for Infectious Disease"/>
            <person name="Wu L."/>
            <person name="Ma J."/>
        </authorList>
    </citation>
    <scope>NUCLEOTIDE SEQUENCE [LARGE SCALE GENOMIC DNA]</scope>
    <source>
        <strain evidence="2">NCAIM B.01391</strain>
    </source>
</reference>
<dbReference type="EMBL" id="JBHSLW010000030">
    <property type="protein sequence ID" value="MFC5421611.1"/>
    <property type="molecule type" value="Genomic_DNA"/>
</dbReference>
<dbReference type="Proteomes" id="UP001596053">
    <property type="component" value="Unassembled WGS sequence"/>
</dbReference>
<gene>
    <name evidence="1" type="ORF">ACFPOB_18810</name>
</gene>
<name>A0ABW0IWW9_9HYPH</name>
<accession>A0ABW0IWW9</accession>